<keyword evidence="4 11" id="KW-0808">Transferase</keyword>
<dbReference type="InterPro" id="IPR003362">
    <property type="entry name" value="Bact_transf"/>
</dbReference>
<name>A0ABV7IHD4_9RHOB</name>
<comment type="caution">
    <text evidence="11">The sequence shown here is derived from an EMBL/GenBank/DDBJ whole genome shotgun (WGS) entry which is preliminary data.</text>
</comment>
<evidence type="ECO:0000256" key="1">
    <source>
        <dbReference type="ARBA" id="ARBA00004236"/>
    </source>
</evidence>
<evidence type="ECO:0000256" key="7">
    <source>
        <dbReference type="ARBA" id="ARBA00023136"/>
    </source>
</evidence>
<organism evidence="11 12">
    <name type="scientific">Paracoccus fontiphilus</name>
    <dbReference type="NCBI Taxonomy" id="1815556"/>
    <lineage>
        <taxon>Bacteria</taxon>
        <taxon>Pseudomonadati</taxon>
        <taxon>Pseudomonadota</taxon>
        <taxon>Alphaproteobacteria</taxon>
        <taxon>Rhodobacterales</taxon>
        <taxon>Paracoccaceae</taxon>
        <taxon>Paracoccus</taxon>
    </lineage>
</organism>
<gene>
    <name evidence="11" type="ORF">ACFOD7_08250</name>
</gene>
<proteinExistence type="inferred from homology"/>
<keyword evidence="5 9" id="KW-0812">Transmembrane</keyword>
<evidence type="ECO:0000256" key="8">
    <source>
        <dbReference type="ARBA" id="ARBA00023169"/>
    </source>
</evidence>
<evidence type="ECO:0000313" key="12">
    <source>
        <dbReference type="Proteomes" id="UP001595557"/>
    </source>
</evidence>
<keyword evidence="3" id="KW-1003">Cell membrane</keyword>
<dbReference type="EMBL" id="JBHRTE010000037">
    <property type="protein sequence ID" value="MFC3168037.1"/>
    <property type="molecule type" value="Genomic_DNA"/>
</dbReference>
<evidence type="ECO:0000256" key="4">
    <source>
        <dbReference type="ARBA" id="ARBA00022679"/>
    </source>
</evidence>
<dbReference type="Pfam" id="PF02397">
    <property type="entry name" value="Bac_transf"/>
    <property type="match status" value="1"/>
</dbReference>
<dbReference type="GO" id="GO:0016740">
    <property type="term" value="F:transferase activity"/>
    <property type="evidence" value="ECO:0007669"/>
    <property type="project" value="UniProtKB-KW"/>
</dbReference>
<reference evidence="12" key="1">
    <citation type="journal article" date="2019" name="Int. J. Syst. Evol. Microbiol.">
        <title>The Global Catalogue of Microorganisms (GCM) 10K type strain sequencing project: providing services to taxonomists for standard genome sequencing and annotation.</title>
        <authorList>
            <consortium name="The Broad Institute Genomics Platform"/>
            <consortium name="The Broad Institute Genome Sequencing Center for Infectious Disease"/>
            <person name="Wu L."/>
            <person name="Ma J."/>
        </authorList>
    </citation>
    <scope>NUCLEOTIDE SEQUENCE [LARGE SCALE GENOMIC DNA]</scope>
    <source>
        <strain evidence="12">KCTC 52239</strain>
    </source>
</reference>
<comment type="subcellular location">
    <subcellularLocation>
        <location evidence="1">Cell membrane</location>
    </subcellularLocation>
</comment>
<accession>A0ABV7IHD4</accession>
<keyword evidence="12" id="KW-1185">Reference proteome</keyword>
<feature type="domain" description="Bacterial sugar transferase" evidence="10">
    <location>
        <begin position="35"/>
        <end position="227"/>
    </location>
</feature>
<evidence type="ECO:0000256" key="6">
    <source>
        <dbReference type="ARBA" id="ARBA00022989"/>
    </source>
</evidence>
<evidence type="ECO:0000259" key="10">
    <source>
        <dbReference type="Pfam" id="PF02397"/>
    </source>
</evidence>
<comment type="similarity">
    <text evidence="2">Belongs to the bacterial sugar transferase family.</text>
</comment>
<keyword evidence="7 9" id="KW-0472">Membrane</keyword>
<evidence type="ECO:0000256" key="9">
    <source>
        <dbReference type="SAM" id="Phobius"/>
    </source>
</evidence>
<evidence type="ECO:0000256" key="3">
    <source>
        <dbReference type="ARBA" id="ARBA00022475"/>
    </source>
</evidence>
<keyword evidence="6 9" id="KW-1133">Transmembrane helix</keyword>
<sequence>MEDVSNVAIRPNRQAAPASAKVYGSGHSLYSRHFKRILDGGLSLAVLPVVLPIIIVLAALIFMADRRNPFFSHRRVGRNGKIFGCLKLRTMVANAETMLPRLLDGCPAKQEEWAESQKLTDDPRVTKLGAVLRKTSLDELPQLLNVLRGDMSLVGPRPIVPDELRRYGGDAATYLRLRPGVTGMWQTTGRNDVSYAERVRMDVEYEQNVQLRTDIRIMAMTALAMLKKTGR</sequence>
<evidence type="ECO:0000313" key="11">
    <source>
        <dbReference type="EMBL" id="MFC3168037.1"/>
    </source>
</evidence>
<dbReference type="Proteomes" id="UP001595557">
    <property type="component" value="Unassembled WGS sequence"/>
</dbReference>
<dbReference type="PANTHER" id="PTHR30576:SF4">
    <property type="entry name" value="UNDECAPRENYL-PHOSPHATE GALACTOSE PHOSPHOTRANSFERASE"/>
    <property type="match status" value="1"/>
</dbReference>
<protein>
    <submittedName>
        <fullName evidence="11">Sugar transferase</fullName>
    </submittedName>
</protein>
<dbReference type="RefSeq" id="WP_207470055.1">
    <property type="nucleotide sequence ID" value="NZ_JAFNAW010000037.1"/>
</dbReference>
<evidence type="ECO:0000256" key="2">
    <source>
        <dbReference type="ARBA" id="ARBA00006464"/>
    </source>
</evidence>
<feature type="transmembrane region" description="Helical" evidence="9">
    <location>
        <begin position="42"/>
        <end position="64"/>
    </location>
</feature>
<keyword evidence="8" id="KW-0270">Exopolysaccharide synthesis</keyword>
<dbReference type="PANTHER" id="PTHR30576">
    <property type="entry name" value="COLANIC BIOSYNTHESIS UDP-GLUCOSE LIPID CARRIER TRANSFERASE"/>
    <property type="match status" value="1"/>
</dbReference>
<evidence type="ECO:0000256" key="5">
    <source>
        <dbReference type="ARBA" id="ARBA00022692"/>
    </source>
</evidence>